<protein>
    <submittedName>
        <fullName evidence="1">Uncharacterized protein</fullName>
    </submittedName>
</protein>
<reference evidence="1 2" key="1">
    <citation type="journal article" date="2019" name="Nat. Ecol. Evol.">
        <title>Megaphylogeny resolves global patterns of mushroom evolution.</title>
        <authorList>
            <person name="Varga T."/>
            <person name="Krizsan K."/>
            <person name="Foldi C."/>
            <person name="Dima B."/>
            <person name="Sanchez-Garcia M."/>
            <person name="Sanchez-Ramirez S."/>
            <person name="Szollosi G.J."/>
            <person name="Szarkandi J.G."/>
            <person name="Papp V."/>
            <person name="Albert L."/>
            <person name="Andreopoulos W."/>
            <person name="Angelini C."/>
            <person name="Antonin V."/>
            <person name="Barry K.W."/>
            <person name="Bougher N.L."/>
            <person name="Buchanan P."/>
            <person name="Buyck B."/>
            <person name="Bense V."/>
            <person name="Catcheside P."/>
            <person name="Chovatia M."/>
            <person name="Cooper J."/>
            <person name="Damon W."/>
            <person name="Desjardin D."/>
            <person name="Finy P."/>
            <person name="Geml J."/>
            <person name="Haridas S."/>
            <person name="Hughes K."/>
            <person name="Justo A."/>
            <person name="Karasinski D."/>
            <person name="Kautmanova I."/>
            <person name="Kiss B."/>
            <person name="Kocsube S."/>
            <person name="Kotiranta H."/>
            <person name="LaButti K.M."/>
            <person name="Lechner B.E."/>
            <person name="Liimatainen K."/>
            <person name="Lipzen A."/>
            <person name="Lukacs Z."/>
            <person name="Mihaltcheva S."/>
            <person name="Morgado L.N."/>
            <person name="Niskanen T."/>
            <person name="Noordeloos M.E."/>
            <person name="Ohm R.A."/>
            <person name="Ortiz-Santana B."/>
            <person name="Ovrebo C."/>
            <person name="Racz N."/>
            <person name="Riley R."/>
            <person name="Savchenko A."/>
            <person name="Shiryaev A."/>
            <person name="Soop K."/>
            <person name="Spirin V."/>
            <person name="Szebenyi C."/>
            <person name="Tomsovsky M."/>
            <person name="Tulloss R.E."/>
            <person name="Uehling J."/>
            <person name="Grigoriev I.V."/>
            <person name="Vagvolgyi C."/>
            <person name="Papp T."/>
            <person name="Martin F.M."/>
            <person name="Miettinen O."/>
            <person name="Hibbett D.S."/>
            <person name="Nagy L.G."/>
        </authorList>
    </citation>
    <scope>NUCLEOTIDE SEQUENCE [LARGE SCALE GENOMIC DNA]</scope>
    <source>
        <strain evidence="1 2">NL-1719</strain>
    </source>
</reference>
<accession>A0ACD3AGT4</accession>
<sequence>MSSYPSQGAPRNPDNRALPPGWVEQYDPNYRAWFYVNTTASPPVTTWTHPLGPAPPPPAAYSAPSHPPPVDNYRADYNPNSGPNNSWDNGPPAYSSYPNNYPQQPQQPQQPQGYASYGGGNQYGQQNGPPGWQSGPPPSGGSNSGKGWINAQLLLPYRSPLDTGILGGLFGGKTNHGQQQQMQAGPPPTVIYQQAAPKKSSGFSGSSALMGAGAGILGGLLVADLVEDAVDDNYYDGGGDFGDGGFF</sequence>
<name>A0ACD3AGT4_9AGAR</name>
<evidence type="ECO:0000313" key="2">
    <source>
        <dbReference type="Proteomes" id="UP000308600"/>
    </source>
</evidence>
<dbReference type="Proteomes" id="UP000308600">
    <property type="component" value="Unassembled WGS sequence"/>
</dbReference>
<gene>
    <name evidence="1" type="ORF">BDN72DRAFT_881243</name>
</gene>
<keyword evidence="2" id="KW-1185">Reference proteome</keyword>
<organism evidence="1 2">
    <name type="scientific">Pluteus cervinus</name>
    <dbReference type="NCBI Taxonomy" id="181527"/>
    <lineage>
        <taxon>Eukaryota</taxon>
        <taxon>Fungi</taxon>
        <taxon>Dikarya</taxon>
        <taxon>Basidiomycota</taxon>
        <taxon>Agaricomycotina</taxon>
        <taxon>Agaricomycetes</taxon>
        <taxon>Agaricomycetidae</taxon>
        <taxon>Agaricales</taxon>
        <taxon>Pluteineae</taxon>
        <taxon>Pluteaceae</taxon>
        <taxon>Pluteus</taxon>
    </lineage>
</organism>
<dbReference type="EMBL" id="ML208456">
    <property type="protein sequence ID" value="TFK64896.1"/>
    <property type="molecule type" value="Genomic_DNA"/>
</dbReference>
<evidence type="ECO:0000313" key="1">
    <source>
        <dbReference type="EMBL" id="TFK64896.1"/>
    </source>
</evidence>
<proteinExistence type="predicted"/>